<keyword evidence="6" id="KW-1185">Reference proteome</keyword>
<dbReference type="SUPFAM" id="SSF51905">
    <property type="entry name" value="FAD/NAD(P)-binding domain"/>
    <property type="match status" value="1"/>
</dbReference>
<dbReference type="Gene3D" id="3.50.50.60">
    <property type="entry name" value="FAD/NAD(P)-binding domain"/>
    <property type="match status" value="2"/>
</dbReference>
<dbReference type="PRINTS" id="PR00368">
    <property type="entry name" value="FADPNR"/>
</dbReference>
<dbReference type="GeneID" id="95606780"/>
<dbReference type="InterPro" id="IPR050097">
    <property type="entry name" value="Ferredoxin-NADP_redctase_2"/>
</dbReference>
<proteinExistence type="predicted"/>
<evidence type="ECO:0000256" key="1">
    <source>
        <dbReference type="ARBA" id="ARBA00022630"/>
    </source>
</evidence>
<name>A0ABY6FSF8_9MICC</name>
<sequence length="346" mass="35293">MTMLDSEQDGTAAAEYDVVIVGGAAAGLSAGLVLSRARRRVAVVDAGEPRNAAAGHIHNYLGREGAAPGELYAAGREEVRSYGGTIIPGRAQNVEHRGSGMFRVILEDGRTLSCRKILAASGALDELPAVPGLSGFWGTDVLHCPYCHGWEAGGKALGVLASNLDAAIHQALMWRQWCADIVLFLNGTGTPSDEQEGQLAARGIRIVDGPVTAVEGDGAGLAGVRLASGEFVPRQALVVMSKLRARDGYLAGVGLAAEDQYFGDLAIGTAVPAEPSGATSVPGVYATGNLTSPMTQVIGAAAAGLATAAAINAELIAEDTAAAVAAARREGLQDEAFGAEAGPLLR</sequence>
<evidence type="ECO:0000313" key="6">
    <source>
        <dbReference type="Proteomes" id="UP001063368"/>
    </source>
</evidence>
<accession>A0ABY6FSF8</accession>
<feature type="domain" description="FAD/NAD(P)-binding" evidence="4">
    <location>
        <begin position="16"/>
        <end position="149"/>
    </location>
</feature>
<dbReference type="EMBL" id="CP106856">
    <property type="protein sequence ID" value="UYB36088.1"/>
    <property type="molecule type" value="Genomic_DNA"/>
</dbReference>
<evidence type="ECO:0000256" key="2">
    <source>
        <dbReference type="ARBA" id="ARBA00023002"/>
    </source>
</evidence>
<dbReference type="InterPro" id="IPR036188">
    <property type="entry name" value="FAD/NAD-bd_sf"/>
</dbReference>
<dbReference type="PANTHER" id="PTHR48105">
    <property type="entry name" value="THIOREDOXIN REDUCTASE 1-RELATED-RELATED"/>
    <property type="match status" value="1"/>
</dbReference>
<comment type="catalytic activity">
    <reaction evidence="3">
        <text>[thioredoxin]-dithiol + NADP(+) = [thioredoxin]-disulfide + NADPH + H(+)</text>
        <dbReference type="Rhea" id="RHEA:20345"/>
        <dbReference type="Rhea" id="RHEA-COMP:10698"/>
        <dbReference type="Rhea" id="RHEA-COMP:10700"/>
        <dbReference type="ChEBI" id="CHEBI:15378"/>
        <dbReference type="ChEBI" id="CHEBI:29950"/>
        <dbReference type="ChEBI" id="CHEBI:50058"/>
        <dbReference type="ChEBI" id="CHEBI:57783"/>
        <dbReference type="ChEBI" id="CHEBI:58349"/>
        <dbReference type="EC" id="1.8.1.9"/>
    </reaction>
</comment>
<organism evidence="5 6">
    <name type="scientific">Arthrobacter koreensis</name>
    <dbReference type="NCBI Taxonomy" id="199136"/>
    <lineage>
        <taxon>Bacteria</taxon>
        <taxon>Bacillati</taxon>
        <taxon>Actinomycetota</taxon>
        <taxon>Actinomycetes</taxon>
        <taxon>Micrococcales</taxon>
        <taxon>Micrococcaceae</taxon>
        <taxon>Arthrobacter</taxon>
    </lineage>
</organism>
<keyword evidence="1" id="KW-0285">Flavoprotein</keyword>
<evidence type="ECO:0000259" key="4">
    <source>
        <dbReference type="Pfam" id="PF07992"/>
    </source>
</evidence>
<protein>
    <submittedName>
        <fullName evidence="5">NAD(P)/FAD-dependent oxidoreductase</fullName>
    </submittedName>
</protein>
<dbReference type="RefSeq" id="WP_226802352.1">
    <property type="nucleotide sequence ID" value="NZ_CP106856.1"/>
</dbReference>
<evidence type="ECO:0000256" key="3">
    <source>
        <dbReference type="ARBA" id="ARBA00048132"/>
    </source>
</evidence>
<dbReference type="Pfam" id="PF07992">
    <property type="entry name" value="Pyr_redox_2"/>
    <property type="match status" value="1"/>
</dbReference>
<keyword evidence="2" id="KW-0560">Oxidoreductase</keyword>
<dbReference type="InterPro" id="IPR023753">
    <property type="entry name" value="FAD/NAD-binding_dom"/>
</dbReference>
<reference evidence="5" key="1">
    <citation type="submission" date="2022-09" db="EMBL/GenBank/DDBJ databases">
        <authorList>
            <person name="Li D."/>
            <person name="Cheng J."/>
            <person name="Li Y."/>
        </authorList>
    </citation>
    <scope>NUCLEOTIDE SEQUENCE</scope>
    <source>
        <strain evidence="5">DL</strain>
    </source>
</reference>
<evidence type="ECO:0000313" key="5">
    <source>
        <dbReference type="EMBL" id="UYB36088.1"/>
    </source>
</evidence>
<dbReference type="Proteomes" id="UP001063368">
    <property type="component" value="Chromosome"/>
</dbReference>
<dbReference type="PRINTS" id="PR00469">
    <property type="entry name" value="PNDRDTASEII"/>
</dbReference>
<gene>
    <name evidence="5" type="ORF">N9A08_16005</name>
</gene>